<dbReference type="AlphaFoldDB" id="A0A1Y5PLP3"/>
<keyword evidence="1" id="KW-0472">Membrane</keyword>
<dbReference type="EMBL" id="FLQS01000078">
    <property type="protein sequence ID" value="SBS79574.1"/>
    <property type="molecule type" value="Genomic_DNA"/>
</dbReference>
<sequence>MVTWVAEHAMELIAIALSAVAIVISIWVRADRPRLTVTLRSFALTTIGEDRAVTFRSIIEVRVINDGGSPARISEVHLEGVDSRLRIPFDRRELGPKLPAIVESDGGQAAWHFSYDKVHQAAVNQLREDPQFVRGAVRKGTRVYRSKGRDQITPRGHVWQSRRQKLAKKYRAWRYPAAHIFLSVPPSKQDIASKSYEAILDHDGGRALGRSELRLVAHYRDGRPELVAGVDPVPVPRIRRGRSKRVRLPLVESVADDVHHYSWDLRTRRGRDAGGGTADTLAEAIEMNAKIESGDTDGLPLLQIDPKHFRD</sequence>
<feature type="transmembrane region" description="Helical" evidence="1">
    <location>
        <begin position="12"/>
        <end position="30"/>
    </location>
</feature>
<proteinExistence type="predicted"/>
<reference evidence="2" key="1">
    <citation type="submission" date="2016-03" db="EMBL/GenBank/DDBJ databases">
        <authorList>
            <person name="Ploux O."/>
        </authorList>
    </citation>
    <scope>NUCLEOTIDE SEQUENCE</scope>
    <source>
        <strain evidence="2">UC10</strain>
    </source>
</reference>
<evidence type="ECO:0000313" key="2">
    <source>
        <dbReference type="EMBL" id="SBS79574.1"/>
    </source>
</evidence>
<keyword evidence="1" id="KW-1133">Transmembrane helix</keyword>
<organism evidence="2">
    <name type="scientific">uncultured Mycobacterium sp</name>
    <dbReference type="NCBI Taxonomy" id="171292"/>
    <lineage>
        <taxon>Bacteria</taxon>
        <taxon>Bacillati</taxon>
        <taxon>Actinomycetota</taxon>
        <taxon>Actinomycetes</taxon>
        <taxon>Mycobacteriales</taxon>
        <taxon>Mycobacteriaceae</taxon>
        <taxon>Mycobacterium</taxon>
        <taxon>environmental samples</taxon>
    </lineage>
</organism>
<protein>
    <submittedName>
        <fullName evidence="2">Uncharacterized protein</fullName>
    </submittedName>
</protein>
<keyword evidence="1" id="KW-0812">Transmembrane</keyword>
<evidence type="ECO:0000256" key="1">
    <source>
        <dbReference type="SAM" id="Phobius"/>
    </source>
</evidence>
<name>A0A1Y5PLP3_9MYCO</name>
<gene>
    <name evidence="2" type="ORF">MHPYR_80163</name>
</gene>
<accession>A0A1Y5PLP3</accession>